<dbReference type="InterPro" id="IPR013087">
    <property type="entry name" value="Znf_C2H2_type"/>
</dbReference>
<evidence type="ECO:0000313" key="2">
    <source>
        <dbReference type="EMBL" id="CAE0436799.1"/>
    </source>
</evidence>
<gene>
    <name evidence="2" type="ORF">ASTO00021_LOCUS7047</name>
</gene>
<proteinExistence type="predicted"/>
<sequence>MSAEISKKCLSCGDNLPRNKFSRNQWKKTHCQSRCTRCVLKEEMKNGLGGKPGGNATMSYFVPKSTVGKQIIRNKDATKLKKILQLTKSEYFGETSREIWEKEEIKEMIAKGCQVMVLKCQAPLMPEDQPTFETLKTEDISGFFTNRTNPISSISPRVGSVSGGENVEFLLDEDIGGDRGLEGALIELCKEKNRGIVIVIEVADTEAISDHQRVYYGTAVHASFHPYPHKEMFLEQLAAKTVEVLKTPEMLKLCSSLLSVTSCPTSSLTENISPNTIEQEGYKADRIVHISWEYPNCIPAKYKETKKWITDRESWGSVIAKILQGKRVEEYLQLYSKTKIIESLGYESGSDEYANIVSCIASTRSADFLATVQVRVANTDQSWMKVVILPREGMNKSSKNVNFNVVRPLRCTGCETPKVKNCKFRSCERCKNQFYCGKCWDTHEKIHTIKSISTNKTTSKAANAGKRIWALISSFQ</sequence>
<reference evidence="2" key="1">
    <citation type="submission" date="2021-01" db="EMBL/GenBank/DDBJ databases">
        <authorList>
            <person name="Corre E."/>
            <person name="Pelletier E."/>
            <person name="Niang G."/>
            <person name="Scheremetjew M."/>
            <person name="Finn R."/>
            <person name="Kale V."/>
            <person name="Holt S."/>
            <person name="Cochrane G."/>
            <person name="Meng A."/>
            <person name="Brown T."/>
            <person name="Cohen L."/>
        </authorList>
    </citation>
    <scope>NUCLEOTIDE SEQUENCE</scope>
    <source>
        <strain evidence="2">GSBS06</strain>
    </source>
</reference>
<protein>
    <recommendedName>
        <fullName evidence="1">C2H2-type domain-containing protein</fullName>
    </recommendedName>
</protein>
<feature type="domain" description="C2H2-type" evidence="1">
    <location>
        <begin position="427"/>
        <end position="447"/>
    </location>
</feature>
<name>A0A7S3LNW9_9STRA</name>
<dbReference type="PROSITE" id="PS00028">
    <property type="entry name" value="ZINC_FINGER_C2H2_1"/>
    <property type="match status" value="1"/>
</dbReference>
<dbReference type="EMBL" id="HBIN01009453">
    <property type="protein sequence ID" value="CAE0436799.1"/>
    <property type="molecule type" value="Transcribed_RNA"/>
</dbReference>
<accession>A0A7S3LNW9</accession>
<evidence type="ECO:0000259" key="1">
    <source>
        <dbReference type="PROSITE" id="PS00028"/>
    </source>
</evidence>
<dbReference type="AlphaFoldDB" id="A0A7S3LNW9"/>
<organism evidence="2">
    <name type="scientific">Aplanochytrium stocchinoi</name>
    <dbReference type="NCBI Taxonomy" id="215587"/>
    <lineage>
        <taxon>Eukaryota</taxon>
        <taxon>Sar</taxon>
        <taxon>Stramenopiles</taxon>
        <taxon>Bigyra</taxon>
        <taxon>Labyrinthulomycetes</taxon>
        <taxon>Thraustochytrida</taxon>
        <taxon>Thraustochytriidae</taxon>
        <taxon>Aplanochytrium</taxon>
    </lineage>
</organism>